<protein>
    <submittedName>
        <fullName evidence="2">Uncharacterized protein</fullName>
    </submittedName>
</protein>
<proteinExistence type="predicted"/>
<evidence type="ECO:0000313" key="2">
    <source>
        <dbReference type="EMBL" id="GIY29856.1"/>
    </source>
</evidence>
<dbReference type="Proteomes" id="UP001054837">
    <property type="component" value="Unassembled WGS sequence"/>
</dbReference>
<comment type="caution">
    <text evidence="2">The sequence shown here is derived from an EMBL/GenBank/DDBJ whole genome shotgun (WGS) entry which is preliminary data.</text>
</comment>
<dbReference type="AlphaFoldDB" id="A0AAV4S9P7"/>
<reference evidence="2 3" key="1">
    <citation type="submission" date="2021-06" db="EMBL/GenBank/DDBJ databases">
        <title>Caerostris darwini draft genome.</title>
        <authorList>
            <person name="Kono N."/>
            <person name="Arakawa K."/>
        </authorList>
    </citation>
    <scope>NUCLEOTIDE SEQUENCE [LARGE SCALE GENOMIC DNA]</scope>
</reference>
<keyword evidence="1" id="KW-0812">Transmembrane</keyword>
<dbReference type="EMBL" id="BPLQ01007403">
    <property type="protein sequence ID" value="GIY29856.1"/>
    <property type="molecule type" value="Genomic_DNA"/>
</dbReference>
<sequence length="81" mass="9308">MQITFFDSWDILRREFRRRSIIYLFFLENFTVKVPLLLSSRISSSKVPLKTGASFKDVLAFETNAAYEARFVGQGISVPLA</sequence>
<keyword evidence="3" id="KW-1185">Reference proteome</keyword>
<accession>A0AAV4S9P7</accession>
<feature type="transmembrane region" description="Helical" evidence="1">
    <location>
        <begin position="21"/>
        <end position="38"/>
    </location>
</feature>
<evidence type="ECO:0000313" key="3">
    <source>
        <dbReference type="Proteomes" id="UP001054837"/>
    </source>
</evidence>
<evidence type="ECO:0000256" key="1">
    <source>
        <dbReference type="SAM" id="Phobius"/>
    </source>
</evidence>
<keyword evidence="1" id="KW-1133">Transmembrane helix</keyword>
<gene>
    <name evidence="2" type="ORF">CDAR_312101</name>
</gene>
<keyword evidence="1" id="KW-0472">Membrane</keyword>
<name>A0AAV4S9P7_9ARAC</name>
<organism evidence="2 3">
    <name type="scientific">Caerostris darwini</name>
    <dbReference type="NCBI Taxonomy" id="1538125"/>
    <lineage>
        <taxon>Eukaryota</taxon>
        <taxon>Metazoa</taxon>
        <taxon>Ecdysozoa</taxon>
        <taxon>Arthropoda</taxon>
        <taxon>Chelicerata</taxon>
        <taxon>Arachnida</taxon>
        <taxon>Araneae</taxon>
        <taxon>Araneomorphae</taxon>
        <taxon>Entelegynae</taxon>
        <taxon>Araneoidea</taxon>
        <taxon>Araneidae</taxon>
        <taxon>Caerostris</taxon>
    </lineage>
</organism>